<accession>A0A5W5NAP8</accession>
<dbReference type="InterPro" id="IPR050474">
    <property type="entry name" value="Hel308_SKI2-like"/>
</dbReference>
<dbReference type="SMART" id="SM00487">
    <property type="entry name" value="DEXDc"/>
    <property type="match status" value="1"/>
</dbReference>
<evidence type="ECO:0000256" key="4">
    <source>
        <dbReference type="ARBA" id="ARBA00022840"/>
    </source>
</evidence>
<dbReference type="GO" id="GO:0005524">
    <property type="term" value="F:ATP binding"/>
    <property type="evidence" value="ECO:0007669"/>
    <property type="project" value="UniProtKB-KW"/>
</dbReference>
<dbReference type="Gene3D" id="3.40.50.300">
    <property type="entry name" value="P-loop containing nucleotide triphosphate hydrolases"/>
    <property type="match status" value="2"/>
</dbReference>
<evidence type="ECO:0000256" key="2">
    <source>
        <dbReference type="ARBA" id="ARBA00022801"/>
    </source>
</evidence>
<dbReference type="PANTHER" id="PTHR47961">
    <property type="entry name" value="DNA POLYMERASE THETA, PUTATIVE (AFU_ORTHOLOGUE AFUA_1G05260)-RELATED"/>
    <property type="match status" value="1"/>
</dbReference>
<evidence type="ECO:0000256" key="3">
    <source>
        <dbReference type="ARBA" id="ARBA00022806"/>
    </source>
</evidence>
<name>A0A5W5NAP8_SALEB</name>
<dbReference type="Pfam" id="PF00271">
    <property type="entry name" value="Helicase_C"/>
    <property type="match status" value="1"/>
</dbReference>
<dbReference type="InterPro" id="IPR027417">
    <property type="entry name" value="P-loop_NTPase"/>
</dbReference>
<keyword evidence="2" id="KW-0378">Hydrolase</keyword>
<dbReference type="PROSITE" id="PS51192">
    <property type="entry name" value="HELICASE_ATP_BIND_1"/>
    <property type="match status" value="1"/>
</dbReference>
<comment type="caution">
    <text evidence="7">The sequence shown here is derived from an EMBL/GenBank/DDBJ whole genome shotgun (WGS) entry which is preliminary data.</text>
</comment>
<evidence type="ECO:0000313" key="7">
    <source>
        <dbReference type="EMBL" id="EBX2216820.1"/>
    </source>
</evidence>
<dbReference type="InterPro" id="IPR014001">
    <property type="entry name" value="Helicase_ATP-bd"/>
</dbReference>
<feature type="domain" description="Helicase ATP-binding" evidence="5">
    <location>
        <begin position="135"/>
        <end position="305"/>
    </location>
</feature>
<dbReference type="GO" id="GO:0003676">
    <property type="term" value="F:nucleic acid binding"/>
    <property type="evidence" value="ECO:0007669"/>
    <property type="project" value="InterPro"/>
</dbReference>
<dbReference type="AlphaFoldDB" id="A0A5W5NAP8"/>
<dbReference type="Pfam" id="PF00270">
    <property type="entry name" value="DEAD"/>
    <property type="match status" value="1"/>
</dbReference>
<organism evidence="7">
    <name type="scientific">Salmonella enterica subsp. enterica serovar Java</name>
    <dbReference type="NCBI Taxonomy" id="224729"/>
    <lineage>
        <taxon>Bacteria</taxon>
        <taxon>Pseudomonadati</taxon>
        <taxon>Pseudomonadota</taxon>
        <taxon>Gammaproteobacteria</taxon>
        <taxon>Enterobacterales</taxon>
        <taxon>Enterobacteriaceae</taxon>
        <taxon>Salmonella</taxon>
    </lineage>
</organism>
<dbReference type="InterPro" id="IPR001650">
    <property type="entry name" value="Helicase_C-like"/>
</dbReference>
<dbReference type="EMBL" id="AAHKOQ010000001">
    <property type="protein sequence ID" value="EBX2216820.1"/>
    <property type="molecule type" value="Genomic_DNA"/>
</dbReference>
<evidence type="ECO:0000256" key="1">
    <source>
        <dbReference type="ARBA" id="ARBA00022741"/>
    </source>
</evidence>
<sequence>MLKINELYSKLVKVSIDNIFGVVGELKVSISDIYKLLSYGSILSLSENESDIKKAYDIVSRVLELDTQYDSNIIAACDLILSRIGNFPGRGLLRDKYNNGESPSLNLSLSLERIGRETENTYNDITLTNFQCKLLNSLRKNNYLSVSAPTSAGKSFVLSLAVIDKIQAYEKECIVYVVPTRALISEVSNKFRYECKQAGLNKVIIRTAPEIIESNSIEQGLIYVLTQERLVSLLSNSYGNSNFHIDTLLIDEAHEIQKGKRGIILQNAVELALEKHPHMHVMFSSPLISNPDYFFSIFRWRKDGKSFIETISPVTQNVLLVNQVKNNTQAINVKLNNEDKPIDLGNYNLDFVLRGNRKVQKAKIAEFISRSGGAVIVFEDTPSNAEGVAINIAESIGDTSLQDDYEEFVSSIEEEMHEQYTLITCLRSGVAFHYGNMPSIIRNGIEYFFKRGDIKFIVCTSTLLQGVNLPAKHLILENPHSGDEPMSRADFLNLAGRAGRLKYEFHGNVWCVRSNLWDNKSFEGDTLQTITSAMSKVMEDGGSIISNAIDNVFSPTDDKELADVAFARFYQEVQRDGFQLSYFSELEGEESNEMLEYNYDKVRRMKITIPEELLKLNSGTRPDYIQRLYEFFTQQDDLDDYILHSPYQQGGKARVDRAIEIIIDIFAWPVTLQYAKLISVMAHHWMTSHSLKSMINYKIRSSHELSDMINRGESIGKIRRKTSSLIRDVLNTLENQVRYNLVRYLKVYRETLVYVLISKGEKGKAEKVENISAYLEFGSCNPTELSLMSLGLSRSTALFLKNKFNFPRDSSPEALIEFLLTKDLNSKNTPEFRVREIKDVLGI</sequence>
<gene>
    <name evidence="7" type="ORF">DRF24_01560</name>
</gene>
<reference evidence="7" key="1">
    <citation type="submission" date="2018-06" db="EMBL/GenBank/DDBJ databases">
        <authorList>
            <person name="Ashton P.M."/>
            <person name="Dallman T."/>
            <person name="Nair S."/>
            <person name="De Pinna E."/>
            <person name="Peters T."/>
            <person name="Grant K."/>
        </authorList>
    </citation>
    <scope>NUCLEOTIDE SEQUENCE</scope>
    <source>
        <strain evidence="7">559810</strain>
    </source>
</reference>
<keyword evidence="4" id="KW-0067">ATP-binding</keyword>
<dbReference type="PANTHER" id="PTHR47961:SF6">
    <property type="entry name" value="DNA-DIRECTED DNA POLYMERASE"/>
    <property type="match status" value="1"/>
</dbReference>
<feature type="domain" description="Helicase C-terminal" evidence="6">
    <location>
        <begin position="363"/>
        <end position="560"/>
    </location>
</feature>
<dbReference type="GO" id="GO:0004386">
    <property type="term" value="F:helicase activity"/>
    <property type="evidence" value="ECO:0007669"/>
    <property type="project" value="UniProtKB-KW"/>
</dbReference>
<evidence type="ECO:0000259" key="6">
    <source>
        <dbReference type="PROSITE" id="PS51194"/>
    </source>
</evidence>
<dbReference type="InterPro" id="IPR011545">
    <property type="entry name" value="DEAD/DEAH_box_helicase_dom"/>
</dbReference>
<dbReference type="PROSITE" id="PS51194">
    <property type="entry name" value="HELICASE_CTER"/>
    <property type="match status" value="1"/>
</dbReference>
<keyword evidence="1" id="KW-0547">Nucleotide-binding</keyword>
<dbReference type="GO" id="GO:0016787">
    <property type="term" value="F:hydrolase activity"/>
    <property type="evidence" value="ECO:0007669"/>
    <property type="project" value="UniProtKB-KW"/>
</dbReference>
<dbReference type="SUPFAM" id="SSF52540">
    <property type="entry name" value="P-loop containing nucleoside triphosphate hydrolases"/>
    <property type="match status" value="1"/>
</dbReference>
<dbReference type="SMART" id="SM00490">
    <property type="entry name" value="HELICc"/>
    <property type="match status" value="1"/>
</dbReference>
<keyword evidence="3 7" id="KW-0347">Helicase</keyword>
<evidence type="ECO:0000259" key="5">
    <source>
        <dbReference type="PROSITE" id="PS51192"/>
    </source>
</evidence>
<proteinExistence type="predicted"/>
<protein>
    <submittedName>
        <fullName evidence="7">ATP-dependent DNA helicase</fullName>
    </submittedName>
</protein>